<dbReference type="PANTHER" id="PTHR48044:SF22">
    <property type="entry name" value="GLYCOSYLTRANSFERASE"/>
    <property type="match status" value="1"/>
</dbReference>
<gene>
    <name evidence="6" type="ORF">CDL15_Pgr000716</name>
    <name evidence="7" type="ORF">CRG98_048009</name>
</gene>
<evidence type="ECO:0000313" key="8">
    <source>
        <dbReference type="Proteomes" id="UP000197138"/>
    </source>
</evidence>
<evidence type="ECO:0000313" key="6">
    <source>
        <dbReference type="EMBL" id="OWM67264.1"/>
    </source>
</evidence>
<dbReference type="InterPro" id="IPR058980">
    <property type="entry name" value="Glyco_transf_N"/>
</dbReference>
<evidence type="ECO:0000313" key="9">
    <source>
        <dbReference type="Proteomes" id="UP000233551"/>
    </source>
</evidence>
<keyword evidence="3" id="KW-0328">Glycosyltransferase</keyword>
<reference evidence="8" key="1">
    <citation type="journal article" date="2017" name="Plant J.">
        <title>The pomegranate (Punica granatum L.) genome and the genomics of punicalagin biosynthesis.</title>
        <authorList>
            <person name="Qin G."/>
            <person name="Xu C."/>
            <person name="Ming R."/>
            <person name="Tang H."/>
            <person name="Guyot R."/>
            <person name="Kramer E.M."/>
            <person name="Hu Y."/>
            <person name="Yi X."/>
            <person name="Qi Y."/>
            <person name="Xu X."/>
            <person name="Gao Z."/>
            <person name="Pan H."/>
            <person name="Jian J."/>
            <person name="Tian Y."/>
            <person name="Yue Z."/>
            <person name="Xu Y."/>
        </authorList>
    </citation>
    <scope>NUCLEOTIDE SEQUENCE [LARGE SCALE GENOMIC DNA]</scope>
    <source>
        <strain evidence="8">cv. Dabenzi</strain>
    </source>
</reference>
<evidence type="ECO:0000256" key="4">
    <source>
        <dbReference type="RuleBase" id="RU362057"/>
    </source>
</evidence>
<comment type="similarity">
    <text evidence="1 3">Belongs to the UDP-glycosyltransferase family.</text>
</comment>
<dbReference type="GO" id="GO:0050404">
    <property type="term" value="F:zeatin O-beta-D-xylosyltransferase activity"/>
    <property type="evidence" value="ECO:0007669"/>
    <property type="project" value="UniProtKB-ARBA"/>
</dbReference>
<dbReference type="Gene3D" id="3.40.50.2000">
    <property type="entry name" value="Glycogen Phosphorylase B"/>
    <property type="match status" value="2"/>
</dbReference>
<organism evidence="6 8">
    <name type="scientific">Punica granatum</name>
    <name type="common">Pomegranate</name>
    <dbReference type="NCBI Taxonomy" id="22663"/>
    <lineage>
        <taxon>Eukaryota</taxon>
        <taxon>Viridiplantae</taxon>
        <taxon>Streptophyta</taxon>
        <taxon>Embryophyta</taxon>
        <taxon>Tracheophyta</taxon>
        <taxon>Spermatophyta</taxon>
        <taxon>Magnoliopsida</taxon>
        <taxon>eudicotyledons</taxon>
        <taxon>Gunneridae</taxon>
        <taxon>Pentapetalae</taxon>
        <taxon>rosids</taxon>
        <taxon>malvids</taxon>
        <taxon>Myrtales</taxon>
        <taxon>Lythraceae</taxon>
        <taxon>Punica</taxon>
    </lineage>
</organism>
<dbReference type="InterPro" id="IPR002213">
    <property type="entry name" value="UDP_glucos_trans"/>
</dbReference>
<accession>A0A218W328</accession>
<dbReference type="InterPro" id="IPR035595">
    <property type="entry name" value="UDP_glycos_trans_CS"/>
</dbReference>
<dbReference type="GeneID" id="116208108"/>
<evidence type="ECO:0000259" key="5">
    <source>
        <dbReference type="Pfam" id="PF26168"/>
    </source>
</evidence>
<dbReference type="CDD" id="cd03784">
    <property type="entry name" value="GT1_Gtf-like"/>
    <property type="match status" value="1"/>
</dbReference>
<dbReference type="GO" id="GO:0009690">
    <property type="term" value="P:cytokinin metabolic process"/>
    <property type="evidence" value="ECO:0007669"/>
    <property type="project" value="UniProtKB-ARBA"/>
</dbReference>
<evidence type="ECO:0000313" key="7">
    <source>
        <dbReference type="EMBL" id="PKI31627.1"/>
    </source>
</evidence>
<dbReference type="Proteomes" id="UP000197138">
    <property type="component" value="Unassembled WGS sequence"/>
</dbReference>
<dbReference type="Pfam" id="PF00201">
    <property type="entry name" value="UDPGT"/>
    <property type="match status" value="1"/>
</dbReference>
<dbReference type="PROSITE" id="PS00375">
    <property type="entry name" value="UDPGT"/>
    <property type="match status" value="1"/>
</dbReference>
<dbReference type="FunFam" id="3.40.50.2000:FF:000060">
    <property type="entry name" value="Glycosyltransferase"/>
    <property type="match status" value="1"/>
</dbReference>
<sequence length="509" mass="56101">MAPASDHPHPVYGWKEPCTPPVGASEVVVVMVPLPAQGHLNQLLHLSRLISSYGIPVHYVAAATHIHQAKFRVHGWDLSSATAKRLLHVHGFDIPPFPSPPPDPTSKSKFPSQLIPSIEAASFHLRHHVADLVRSLASGSMRRVVVIHDSLMASAVQDAFSVSNAETFVFHSVSAFSVYWYLARAAAGQLPLGENDCIFLEDPPPLEGCFPAEFLKFIEHQYKFVHLGSGRLYNTSRAIEKVFMELLEKEEVNQTHWAVGPFNPVRIPSSSSLASEKARPEGGKHKCIEWLDRQSSNSVIYISFGTTIALSKEQIREIATGLESSGQRFIWVLRDADKGDMFNNANDDDDSYETRKLAELSLPKGFEERVEGVGLVVREWAPQLEILGHPSVGGFMSHCGWNSCMESITVGVPIAAWPMHSDQLSNSVLVTRILRIGVMVKEWPALVNSALVDSSSIQRAVKLLMSSQEGDCVRKRAAELGEAVQRSVRDGGVSRAELDLFIAHITRCS</sequence>
<feature type="domain" description="Glycosyltransferase N-terminal" evidence="5">
    <location>
        <begin position="26"/>
        <end position="264"/>
    </location>
</feature>
<dbReference type="OrthoDB" id="5835829at2759"/>
<dbReference type="PANTHER" id="PTHR48044">
    <property type="entry name" value="GLYCOSYLTRANSFERASE"/>
    <property type="match status" value="1"/>
</dbReference>
<dbReference type="EMBL" id="MTKT01005400">
    <property type="protein sequence ID" value="OWM67264.1"/>
    <property type="molecule type" value="Genomic_DNA"/>
</dbReference>
<reference evidence="7 9" key="3">
    <citation type="submission" date="2017-11" db="EMBL/GenBank/DDBJ databases">
        <title>De-novo sequencing of pomegranate (Punica granatum L.) genome.</title>
        <authorList>
            <person name="Akparov Z."/>
            <person name="Amiraslanov A."/>
            <person name="Hajiyeva S."/>
            <person name="Abbasov M."/>
            <person name="Kaur K."/>
            <person name="Hamwieh A."/>
            <person name="Solovyev V."/>
            <person name="Salamov A."/>
            <person name="Braich B."/>
            <person name="Kosarev P."/>
            <person name="Mahmoud A."/>
            <person name="Hajiyev E."/>
            <person name="Babayeva S."/>
            <person name="Izzatullayeva V."/>
            <person name="Mammadov A."/>
            <person name="Mammadov A."/>
            <person name="Sharifova S."/>
            <person name="Ojaghi J."/>
            <person name="Eynullazada K."/>
            <person name="Bayramov B."/>
            <person name="Abdulazimova A."/>
            <person name="Shahmuradov I."/>
        </authorList>
    </citation>
    <scope>NUCLEOTIDE SEQUENCE [LARGE SCALE GENOMIC DNA]</scope>
    <source>
        <strain evidence="7">AG2017</strain>
        <strain evidence="9">cv. AG2017</strain>
        <tissue evidence="7">Leaf</tissue>
    </source>
</reference>
<evidence type="ECO:0000256" key="2">
    <source>
        <dbReference type="ARBA" id="ARBA00022679"/>
    </source>
</evidence>
<keyword evidence="2 3" id="KW-0808">Transferase</keyword>
<dbReference type="EC" id="2.4.1.-" evidence="4"/>
<reference evidence="6" key="2">
    <citation type="submission" date="2017-06" db="EMBL/GenBank/DDBJ databases">
        <title>The pomegranate genome and the genomics of punicalagin biosynthesis.</title>
        <authorList>
            <person name="Xu C."/>
        </authorList>
    </citation>
    <scope>NUCLEOTIDE SEQUENCE [LARGE SCALE GENOMIC DNA]</scope>
    <source>
        <tissue evidence="6">Fresh leaf</tissue>
    </source>
</reference>
<name>A0A218W328_PUNGR</name>
<dbReference type="AlphaFoldDB" id="A0A218W328"/>
<keyword evidence="9" id="KW-1185">Reference proteome</keyword>
<dbReference type="FunFam" id="3.40.50.2000:FF:000238">
    <property type="entry name" value="Glycosyltransferase"/>
    <property type="match status" value="1"/>
</dbReference>
<evidence type="ECO:0000256" key="3">
    <source>
        <dbReference type="RuleBase" id="RU003718"/>
    </source>
</evidence>
<dbReference type="Proteomes" id="UP000233551">
    <property type="component" value="Unassembled WGS sequence"/>
</dbReference>
<dbReference type="SUPFAM" id="SSF53756">
    <property type="entry name" value="UDP-Glycosyltransferase/glycogen phosphorylase"/>
    <property type="match status" value="1"/>
</dbReference>
<comment type="caution">
    <text evidence="6">The sequence shown here is derived from an EMBL/GenBank/DDBJ whole genome shotgun (WGS) entry which is preliminary data.</text>
</comment>
<dbReference type="EMBL" id="PGOL01008549">
    <property type="protein sequence ID" value="PKI31627.1"/>
    <property type="molecule type" value="Genomic_DNA"/>
</dbReference>
<protein>
    <recommendedName>
        <fullName evidence="4">Glycosyltransferase</fullName>
        <ecNumber evidence="4">2.4.1.-</ecNumber>
    </recommendedName>
</protein>
<evidence type="ECO:0000256" key="1">
    <source>
        <dbReference type="ARBA" id="ARBA00009995"/>
    </source>
</evidence>
<proteinExistence type="inferred from homology"/>
<dbReference type="Pfam" id="PF26168">
    <property type="entry name" value="Glyco_transf_N"/>
    <property type="match status" value="1"/>
</dbReference>